<proteinExistence type="predicted"/>
<dbReference type="AlphaFoldDB" id="A0A6G0VKY4"/>
<organism evidence="1 2">
    <name type="scientific">Aphis craccivora</name>
    <name type="common">Cowpea aphid</name>
    <dbReference type="NCBI Taxonomy" id="307492"/>
    <lineage>
        <taxon>Eukaryota</taxon>
        <taxon>Metazoa</taxon>
        <taxon>Ecdysozoa</taxon>
        <taxon>Arthropoda</taxon>
        <taxon>Hexapoda</taxon>
        <taxon>Insecta</taxon>
        <taxon>Pterygota</taxon>
        <taxon>Neoptera</taxon>
        <taxon>Paraneoptera</taxon>
        <taxon>Hemiptera</taxon>
        <taxon>Sternorrhyncha</taxon>
        <taxon>Aphidomorpha</taxon>
        <taxon>Aphidoidea</taxon>
        <taxon>Aphididae</taxon>
        <taxon>Aphidini</taxon>
        <taxon>Aphis</taxon>
        <taxon>Aphis</taxon>
    </lineage>
</organism>
<feature type="non-terminal residue" evidence="1">
    <location>
        <position position="1"/>
    </location>
</feature>
<dbReference type="GO" id="GO:0003676">
    <property type="term" value="F:nucleic acid binding"/>
    <property type="evidence" value="ECO:0007669"/>
    <property type="project" value="InterPro"/>
</dbReference>
<dbReference type="SUPFAM" id="SSF53098">
    <property type="entry name" value="Ribonuclease H-like"/>
    <property type="match status" value="1"/>
</dbReference>
<protein>
    <submittedName>
        <fullName evidence="1">IgE-binding protein-like</fullName>
    </submittedName>
</protein>
<reference evidence="1 2" key="1">
    <citation type="submission" date="2019-08" db="EMBL/GenBank/DDBJ databases">
        <title>Whole genome of Aphis craccivora.</title>
        <authorList>
            <person name="Voronova N.V."/>
            <person name="Shulinski R.S."/>
            <person name="Bandarenka Y.V."/>
            <person name="Zhorov D.G."/>
            <person name="Warner D."/>
        </authorList>
    </citation>
    <scope>NUCLEOTIDE SEQUENCE [LARGE SCALE GENOMIC DNA]</scope>
    <source>
        <strain evidence="1">180601</strain>
        <tissue evidence="1">Whole Body</tissue>
    </source>
</reference>
<dbReference type="Gene3D" id="3.30.420.10">
    <property type="entry name" value="Ribonuclease H-like superfamily/Ribonuclease H"/>
    <property type="match status" value="1"/>
</dbReference>
<feature type="non-terminal residue" evidence="1">
    <location>
        <position position="161"/>
    </location>
</feature>
<gene>
    <name evidence="1" type="ORF">FWK35_00032356</name>
</gene>
<name>A0A6G0VKY4_APHCR</name>
<dbReference type="OrthoDB" id="441971at2759"/>
<dbReference type="InterPro" id="IPR036397">
    <property type="entry name" value="RNaseH_sf"/>
</dbReference>
<dbReference type="EMBL" id="VUJU01016854">
    <property type="protein sequence ID" value="KAF0687256.1"/>
    <property type="molecule type" value="Genomic_DNA"/>
</dbReference>
<sequence length="161" mass="18493">NVGTYVEEEKVTLLKQLHDSKVGGHLGISNRHVKQPMAITSTSSKPFEKIFLDITNNLYQYLITVAEAFVIHFVCVHGILGTILTDQGTDFLSKIFTEVCKLLKINKTTNKWRSRKITWNFSLYTNYFSTICVSVLEIPIKLKSESEPQHNYDDYLYGLKQ</sequence>
<keyword evidence="2" id="KW-1185">Reference proteome</keyword>
<dbReference type="InterPro" id="IPR012337">
    <property type="entry name" value="RNaseH-like_sf"/>
</dbReference>
<evidence type="ECO:0000313" key="2">
    <source>
        <dbReference type="Proteomes" id="UP000478052"/>
    </source>
</evidence>
<dbReference type="Proteomes" id="UP000478052">
    <property type="component" value="Unassembled WGS sequence"/>
</dbReference>
<evidence type="ECO:0000313" key="1">
    <source>
        <dbReference type="EMBL" id="KAF0687256.1"/>
    </source>
</evidence>
<accession>A0A6G0VKY4</accession>
<comment type="caution">
    <text evidence="1">The sequence shown here is derived from an EMBL/GenBank/DDBJ whole genome shotgun (WGS) entry which is preliminary data.</text>
</comment>